<sequence length="648" mass="75912">MFIRKLKVVTYDIEIFPNCFHCTCKDTETQELLLFEISNRKNQLTELVDFFVSKDIIFCGYNNKHYDDVVINYIIDLQRQLSHRTSQEACRSLYKLSKCIIESEDGDIDKFKRWKYLNTFKSMDLLTMQFSSKLRVGLKEMQLTMHYKNVQEYSGSFDLPIEDSDIDEMIAYNINDVESTTDLLDRLEEDIKLRLYIEGEYGIQCLSFDGVKIGESILAKLYCEKTGADIKELKKNQMPVDDIKLKDVIFPFIQYKNPKLQDVLEDMKKQVVDSHERKGYEKKFVLSNLGYSVGVGGLHSINKPGIFRPNENEYIGHSDVASMYPSLLIKYNLAPSRVGKEFLQVYTDVYNDRIYAKHNRQKLKDKTLKLALNAVTGKMQEESSWLYDPFNVFRIRINGQLILFMLIERLLELDCRIIQANTDGVMYVAKEENRSRIQEAIAEVEAITQLVFESNDYEAFYQYAINDYFGIIKGYSESKDPNLIEKKGMFITETKLGKGLAPVVIPKAVINYFLTKQPVKEFIMSDKDIKDFMIGQRVAKKFDVYHGSEKVQRINRFYASTNDYYLFKRKYNEKFREFEFSYQGKKYDIKKYTDINLLTESGVTILNTYDEKPIEHRHINYQYYISKASKIISELTSVQLSLFDDQTC</sequence>
<reference evidence="4" key="1">
    <citation type="journal article" date="2021" name="Proc. Natl. Acad. Sci. U.S.A.">
        <title>A Catalog of Tens of Thousands of Viruses from Human Metagenomes Reveals Hidden Associations with Chronic Diseases.</title>
        <authorList>
            <person name="Tisza M.J."/>
            <person name="Buck C.B."/>
        </authorList>
    </citation>
    <scope>NUCLEOTIDE SEQUENCE</scope>
    <source>
        <strain evidence="4">CtZkC8</strain>
    </source>
</reference>
<keyword evidence="3" id="KW-1194">Viral DNA replication</keyword>
<dbReference type="InterPro" id="IPR043502">
    <property type="entry name" value="DNA/RNA_pol_sf"/>
</dbReference>
<dbReference type="InterPro" id="IPR036397">
    <property type="entry name" value="RNaseH_sf"/>
</dbReference>
<dbReference type="EMBL" id="BK016062">
    <property type="protein sequence ID" value="DAF91778.1"/>
    <property type="molecule type" value="Genomic_DNA"/>
</dbReference>
<dbReference type="GO" id="GO:0039693">
    <property type="term" value="P:viral DNA genome replication"/>
    <property type="evidence" value="ECO:0007669"/>
    <property type="project" value="UniProtKB-KW"/>
</dbReference>
<dbReference type="GO" id="GO:0016787">
    <property type="term" value="F:hydrolase activity"/>
    <property type="evidence" value="ECO:0007669"/>
    <property type="project" value="UniProtKB-KW"/>
</dbReference>
<protein>
    <submittedName>
        <fullName evidence="4">DNA polymerase</fullName>
    </submittedName>
</protein>
<evidence type="ECO:0000256" key="1">
    <source>
        <dbReference type="ARBA" id="ARBA00022722"/>
    </source>
</evidence>
<dbReference type="Gene3D" id="3.30.420.10">
    <property type="entry name" value="Ribonuclease H-like superfamily/Ribonuclease H"/>
    <property type="match status" value="1"/>
</dbReference>
<organism evidence="4">
    <name type="scientific">Podoviridae sp. ctZkC8</name>
    <dbReference type="NCBI Taxonomy" id="2825259"/>
    <lineage>
        <taxon>Viruses</taxon>
        <taxon>Duplodnaviria</taxon>
        <taxon>Heunggongvirae</taxon>
        <taxon>Uroviricota</taxon>
        <taxon>Caudoviricetes</taxon>
    </lineage>
</organism>
<accession>A0A8S5UBK3</accession>
<evidence type="ECO:0000313" key="4">
    <source>
        <dbReference type="EMBL" id="DAF91778.1"/>
    </source>
</evidence>
<proteinExistence type="predicted"/>
<dbReference type="GO" id="GO:0004518">
    <property type="term" value="F:nuclease activity"/>
    <property type="evidence" value="ECO:0007669"/>
    <property type="project" value="UniProtKB-KW"/>
</dbReference>
<evidence type="ECO:0000256" key="2">
    <source>
        <dbReference type="ARBA" id="ARBA00022801"/>
    </source>
</evidence>
<dbReference type="InterPro" id="IPR023211">
    <property type="entry name" value="DNA_pol_palm_dom_sf"/>
</dbReference>
<evidence type="ECO:0000256" key="3">
    <source>
        <dbReference type="ARBA" id="ARBA00023109"/>
    </source>
</evidence>
<dbReference type="Gene3D" id="3.90.1600.10">
    <property type="entry name" value="Palm domain of DNA polymerase"/>
    <property type="match status" value="1"/>
</dbReference>
<keyword evidence="3" id="KW-0235">DNA replication</keyword>
<name>A0A8S5UBK3_9CAUD</name>
<keyword evidence="1" id="KW-0540">Nuclease</keyword>
<keyword evidence="2" id="KW-0378">Hydrolase</keyword>
<dbReference type="GO" id="GO:0003676">
    <property type="term" value="F:nucleic acid binding"/>
    <property type="evidence" value="ECO:0007669"/>
    <property type="project" value="InterPro"/>
</dbReference>
<dbReference type="SUPFAM" id="SSF56672">
    <property type="entry name" value="DNA/RNA polymerases"/>
    <property type="match status" value="1"/>
</dbReference>